<name>A0ABY3Z3Y8_STRRM</name>
<dbReference type="GeneID" id="66856665"/>
<dbReference type="EMBL" id="CP094298">
    <property type="protein sequence ID" value="UNZ04242.1"/>
    <property type="molecule type" value="Genomic_DNA"/>
</dbReference>
<organism evidence="1 2">
    <name type="scientific">Streptomyces rimosus subsp. rimosus</name>
    <dbReference type="NCBI Taxonomy" id="132474"/>
    <lineage>
        <taxon>Bacteria</taxon>
        <taxon>Bacillati</taxon>
        <taxon>Actinomycetota</taxon>
        <taxon>Actinomycetes</taxon>
        <taxon>Kitasatosporales</taxon>
        <taxon>Streptomycetaceae</taxon>
        <taxon>Streptomyces</taxon>
    </lineage>
</organism>
<accession>A0ABY3Z3Y8</accession>
<evidence type="ECO:0000313" key="2">
    <source>
        <dbReference type="Proteomes" id="UP000829494"/>
    </source>
</evidence>
<dbReference type="RefSeq" id="WP_003983512.1">
    <property type="nucleotide sequence ID" value="NZ_CP043497.1"/>
</dbReference>
<protein>
    <submittedName>
        <fullName evidence="1">Uncharacterized protein</fullName>
    </submittedName>
</protein>
<sequence>MTEHPALTVASQARAIRALAVLADRFAILPSTSFTVGTVCGPDGIEEGIHIDLHACAADFEAWRAALGIDPCGIEYSELSRCHCLRAYTAYEGVPVQLTGYLPYPVMTAA</sequence>
<evidence type="ECO:0000313" key="1">
    <source>
        <dbReference type="EMBL" id="UNZ04242.1"/>
    </source>
</evidence>
<dbReference type="Proteomes" id="UP000829494">
    <property type="component" value="Chromosome"/>
</dbReference>
<gene>
    <name evidence="1" type="ORF">SRIMR7_18970</name>
</gene>
<keyword evidence="2" id="KW-1185">Reference proteome</keyword>
<proteinExistence type="predicted"/>
<reference evidence="1 2" key="1">
    <citation type="submission" date="2022-03" db="EMBL/GenBank/DDBJ databases">
        <title>Complete genome of Streptomyces rimosus ssp. rimosus R7 (=ATCC 10970).</title>
        <authorList>
            <person name="Beganovic S."/>
            <person name="Ruckert C."/>
            <person name="Busche T."/>
            <person name="Kalinowski J."/>
            <person name="Wittmann C."/>
        </authorList>
    </citation>
    <scope>NUCLEOTIDE SEQUENCE [LARGE SCALE GENOMIC DNA]</scope>
    <source>
        <strain evidence="1 2">R7</strain>
    </source>
</reference>